<gene>
    <name evidence="2" type="ORF">H3H39_03330</name>
</gene>
<evidence type="ECO:0000256" key="1">
    <source>
        <dbReference type="SAM" id="MobiDB-lite"/>
    </source>
</evidence>
<evidence type="ECO:0000313" key="3">
    <source>
        <dbReference type="Proteomes" id="UP000573499"/>
    </source>
</evidence>
<feature type="compositionally biased region" description="Basic residues" evidence="1">
    <location>
        <begin position="147"/>
        <end position="157"/>
    </location>
</feature>
<name>A0A7W2F6N3_9BURK</name>
<dbReference type="RefSeq" id="WP_182151811.1">
    <property type="nucleotide sequence ID" value="NZ_JACEZU010000001.1"/>
</dbReference>
<proteinExistence type="predicted"/>
<evidence type="ECO:0000313" key="2">
    <source>
        <dbReference type="EMBL" id="MBA5686081.1"/>
    </source>
</evidence>
<keyword evidence="3" id="KW-1185">Reference proteome</keyword>
<comment type="caution">
    <text evidence="2">The sequence shown here is derived from an EMBL/GenBank/DDBJ whole genome shotgun (WGS) entry which is preliminary data.</text>
</comment>
<feature type="region of interest" description="Disordered" evidence="1">
    <location>
        <begin position="127"/>
        <end position="157"/>
    </location>
</feature>
<accession>A0A7W2F6N3</accession>
<sequence length="157" mass="17625">MAKPRGRVIDETVIEVVEHLLDKWTGKLTWDLLIAAIKAAIATEYTRQALLNHPRIAQAFSTRKLSLAKEQGRPQPQDARTLGLLKTIDTLKAENARLMNECVGYRAKFIRWTHNASAKGFTEAQLDVPLPPSLRDSTDDKIVSLNKGRKAKNGKQR</sequence>
<dbReference type="EMBL" id="JACEZU010000001">
    <property type="protein sequence ID" value="MBA5686081.1"/>
    <property type="molecule type" value="Genomic_DNA"/>
</dbReference>
<protein>
    <submittedName>
        <fullName evidence="2">Uncharacterized protein</fullName>
    </submittedName>
</protein>
<organism evidence="2 3">
    <name type="scientific">Rugamonas apoptosis</name>
    <dbReference type="NCBI Taxonomy" id="2758570"/>
    <lineage>
        <taxon>Bacteria</taxon>
        <taxon>Pseudomonadati</taxon>
        <taxon>Pseudomonadota</taxon>
        <taxon>Betaproteobacteria</taxon>
        <taxon>Burkholderiales</taxon>
        <taxon>Oxalobacteraceae</taxon>
        <taxon>Telluria group</taxon>
        <taxon>Rugamonas</taxon>
    </lineage>
</organism>
<dbReference type="AlphaFoldDB" id="A0A7W2F6N3"/>
<reference evidence="2 3" key="1">
    <citation type="submission" date="2020-07" db="EMBL/GenBank/DDBJ databases">
        <title>Novel species isolated from subtropical streams in China.</title>
        <authorList>
            <person name="Lu H."/>
        </authorList>
    </citation>
    <scope>NUCLEOTIDE SEQUENCE [LARGE SCALE GENOMIC DNA]</scope>
    <source>
        <strain evidence="2 3">LX47W</strain>
    </source>
</reference>
<dbReference type="Proteomes" id="UP000573499">
    <property type="component" value="Unassembled WGS sequence"/>
</dbReference>